<name>A0A9P8Q0P3_WICPI</name>
<sequence>MYACKHSPVIPEYNMSLPEHHHLVDVGRFWSSVGNWSFTVFRGGGGLVHDRIGSIGWNTFVDVHLAGLNSSTNFTQPIWPQGLMLEDWLVVFIDSHTSNNILGVVRISLQNRGVLSKNLTSTKPSVNGGLVQNQGIFDIVTRVGHDGDSGILTSWKFVVIDQFDGLGLDHWLLRINHQVQQRVDSLELVVGDCTDGLLTHRTLIRVTWRLVVMWVWNQTGNGTEHCEWFDFQMGDVDGQVGFVKSDETIVLFVDIQVLDKTLLQEVVELQLTLLQLQQMVRFDLGFPLGDNDQRTTNTATVCGDMDSLLMQVGVDGDEFGDFTGTSQRSELRDKLGWETGGTNDSTVQSFLIGSSSSSVVMCVIKAKFLTKPQASPSGVSEVHNIPNWEGYNLDKTWVTPALSILNLFKDQLPVEMALFKPEVILLEWMLMDSNGLNSVALFGFLKILSMFALKSVLNFLNKSSNSKDINCPANSNLLLPT</sequence>
<evidence type="ECO:0000313" key="2">
    <source>
        <dbReference type="Proteomes" id="UP000774326"/>
    </source>
</evidence>
<dbReference type="AlphaFoldDB" id="A0A9P8Q0P3"/>
<dbReference type="Proteomes" id="UP000774326">
    <property type="component" value="Unassembled WGS sequence"/>
</dbReference>
<accession>A0A9P8Q0P3</accession>
<protein>
    <submittedName>
        <fullName evidence="1">Uncharacterized protein</fullName>
    </submittedName>
</protein>
<reference evidence="1" key="1">
    <citation type="journal article" date="2021" name="Open Biol.">
        <title>Shared evolutionary footprints suggest mitochondrial oxidative damage underlies multiple complex I losses in fungi.</title>
        <authorList>
            <person name="Schikora-Tamarit M.A."/>
            <person name="Marcet-Houben M."/>
            <person name="Nosek J."/>
            <person name="Gabaldon T."/>
        </authorList>
    </citation>
    <scope>NUCLEOTIDE SEQUENCE</scope>
    <source>
        <strain evidence="1">CBS2887</strain>
    </source>
</reference>
<comment type="caution">
    <text evidence="1">The sequence shown here is derived from an EMBL/GenBank/DDBJ whole genome shotgun (WGS) entry which is preliminary data.</text>
</comment>
<reference evidence="1" key="2">
    <citation type="submission" date="2021-01" db="EMBL/GenBank/DDBJ databases">
        <authorList>
            <person name="Schikora-Tamarit M.A."/>
        </authorList>
    </citation>
    <scope>NUCLEOTIDE SEQUENCE</scope>
    <source>
        <strain evidence="1">CBS2887</strain>
    </source>
</reference>
<organism evidence="1 2">
    <name type="scientific">Wickerhamomyces pijperi</name>
    <name type="common">Yeast</name>
    <name type="synonym">Pichia pijperi</name>
    <dbReference type="NCBI Taxonomy" id="599730"/>
    <lineage>
        <taxon>Eukaryota</taxon>
        <taxon>Fungi</taxon>
        <taxon>Dikarya</taxon>
        <taxon>Ascomycota</taxon>
        <taxon>Saccharomycotina</taxon>
        <taxon>Saccharomycetes</taxon>
        <taxon>Phaffomycetales</taxon>
        <taxon>Wickerhamomycetaceae</taxon>
        <taxon>Wickerhamomyces</taxon>
    </lineage>
</organism>
<proteinExistence type="predicted"/>
<dbReference type="EMBL" id="JAEUBG010004695">
    <property type="protein sequence ID" value="KAH3680669.1"/>
    <property type="molecule type" value="Genomic_DNA"/>
</dbReference>
<gene>
    <name evidence="1" type="ORF">WICPIJ_008181</name>
</gene>
<evidence type="ECO:0000313" key="1">
    <source>
        <dbReference type="EMBL" id="KAH3680669.1"/>
    </source>
</evidence>
<keyword evidence="2" id="KW-1185">Reference proteome</keyword>